<keyword evidence="5" id="KW-0645">Protease</keyword>
<keyword evidence="7" id="KW-0378">Hydrolase</keyword>
<evidence type="ECO:0000256" key="6">
    <source>
        <dbReference type="ARBA" id="ARBA00022723"/>
    </source>
</evidence>
<keyword evidence="8" id="KW-0862">Zinc</keyword>
<reference evidence="13" key="1">
    <citation type="submission" date="2020-02" db="EMBL/GenBank/DDBJ databases">
        <title>Relaxed selection underlies rapid genomic changes in the transitions from sociality to social parasitism in ants.</title>
        <authorList>
            <person name="Bi X."/>
        </authorList>
    </citation>
    <scope>NUCLEOTIDE SEQUENCE</scope>
    <source>
        <strain evidence="13">BGI-DK2013a</strain>
        <tissue evidence="13">Whole body</tissue>
    </source>
</reference>
<evidence type="ECO:0000256" key="3">
    <source>
        <dbReference type="ARBA" id="ARBA00010136"/>
    </source>
</evidence>
<protein>
    <submittedName>
        <fullName evidence="13">APM1A Aminopeptidase</fullName>
    </submittedName>
</protein>
<evidence type="ECO:0000256" key="8">
    <source>
        <dbReference type="ARBA" id="ARBA00022833"/>
    </source>
</evidence>
<evidence type="ECO:0000256" key="2">
    <source>
        <dbReference type="ARBA" id="ARBA00004609"/>
    </source>
</evidence>
<feature type="non-terminal residue" evidence="13">
    <location>
        <position position="223"/>
    </location>
</feature>
<evidence type="ECO:0000259" key="12">
    <source>
        <dbReference type="Pfam" id="PF17900"/>
    </source>
</evidence>
<organism evidence="13 14">
    <name type="scientific">Acromyrmex insinuator</name>
    <dbReference type="NCBI Taxonomy" id="230686"/>
    <lineage>
        <taxon>Eukaryota</taxon>
        <taxon>Metazoa</taxon>
        <taxon>Ecdysozoa</taxon>
        <taxon>Arthropoda</taxon>
        <taxon>Hexapoda</taxon>
        <taxon>Insecta</taxon>
        <taxon>Pterygota</taxon>
        <taxon>Neoptera</taxon>
        <taxon>Endopterygota</taxon>
        <taxon>Hymenoptera</taxon>
        <taxon>Apocrita</taxon>
        <taxon>Aculeata</taxon>
        <taxon>Formicoidea</taxon>
        <taxon>Formicidae</taxon>
        <taxon>Myrmicinae</taxon>
        <taxon>Acromyrmex</taxon>
    </lineage>
</organism>
<gene>
    <name evidence="13" type="ORF">G6Z75_0005266</name>
</gene>
<dbReference type="SUPFAM" id="SSF55486">
    <property type="entry name" value="Metalloproteases ('zincins'), catalytic domain"/>
    <property type="match status" value="1"/>
</dbReference>
<comment type="similarity">
    <text evidence="3">Belongs to the peptidase M1 family.</text>
</comment>
<evidence type="ECO:0000256" key="7">
    <source>
        <dbReference type="ARBA" id="ARBA00022801"/>
    </source>
</evidence>
<dbReference type="InterPro" id="IPR050344">
    <property type="entry name" value="Peptidase_M1_aminopeptidases"/>
</dbReference>
<dbReference type="GO" id="GO:0008270">
    <property type="term" value="F:zinc ion binding"/>
    <property type="evidence" value="ECO:0007669"/>
    <property type="project" value="InterPro"/>
</dbReference>
<evidence type="ECO:0000256" key="5">
    <source>
        <dbReference type="ARBA" id="ARBA00022670"/>
    </source>
</evidence>
<dbReference type="Gene3D" id="2.60.40.1730">
    <property type="entry name" value="tricorn interacting facor f3 domain"/>
    <property type="match status" value="1"/>
</dbReference>
<dbReference type="InterPro" id="IPR042097">
    <property type="entry name" value="Aminopeptidase_N-like_N_sf"/>
</dbReference>
<evidence type="ECO:0000256" key="4">
    <source>
        <dbReference type="ARBA" id="ARBA00022622"/>
    </source>
</evidence>
<keyword evidence="4" id="KW-0336">GPI-anchor</keyword>
<dbReference type="GO" id="GO:0005615">
    <property type="term" value="C:extracellular space"/>
    <property type="evidence" value="ECO:0007669"/>
    <property type="project" value="TreeGrafter"/>
</dbReference>
<evidence type="ECO:0000313" key="13">
    <source>
        <dbReference type="EMBL" id="KAG5312455.1"/>
    </source>
</evidence>
<dbReference type="GO" id="GO:0042277">
    <property type="term" value="F:peptide binding"/>
    <property type="evidence" value="ECO:0007669"/>
    <property type="project" value="TreeGrafter"/>
</dbReference>
<proteinExistence type="inferred from homology"/>
<dbReference type="GO" id="GO:0070006">
    <property type="term" value="F:metalloaminopeptidase activity"/>
    <property type="evidence" value="ECO:0007669"/>
    <property type="project" value="TreeGrafter"/>
</dbReference>
<dbReference type="PRINTS" id="PR00756">
    <property type="entry name" value="ALADIPTASE"/>
</dbReference>
<dbReference type="PANTHER" id="PTHR11533">
    <property type="entry name" value="PROTEASE M1 ZINC METALLOPROTEASE"/>
    <property type="match status" value="1"/>
</dbReference>
<dbReference type="InterPro" id="IPR001930">
    <property type="entry name" value="Peptidase_M1"/>
</dbReference>
<feature type="domain" description="Peptidase M1 membrane alanine aminopeptidase" evidence="11">
    <location>
        <begin position="114"/>
        <end position="200"/>
    </location>
</feature>
<accession>A0A836JGH8</accession>
<name>A0A836JGH8_9HYME</name>
<keyword evidence="14" id="KW-1185">Reference proteome</keyword>
<dbReference type="GO" id="GO:0005886">
    <property type="term" value="C:plasma membrane"/>
    <property type="evidence" value="ECO:0007669"/>
    <property type="project" value="UniProtKB-SubCell"/>
</dbReference>
<comment type="caution">
    <text evidence="13">The sequence shown here is derived from an EMBL/GenBank/DDBJ whole genome shotgun (WGS) entry which is preliminary data.</text>
</comment>
<dbReference type="Gene3D" id="1.10.390.10">
    <property type="entry name" value="Neutral Protease Domain 2"/>
    <property type="match status" value="1"/>
</dbReference>
<evidence type="ECO:0000259" key="11">
    <source>
        <dbReference type="Pfam" id="PF01433"/>
    </source>
</evidence>
<evidence type="ECO:0000313" key="14">
    <source>
        <dbReference type="Proteomes" id="UP000667349"/>
    </source>
</evidence>
<feature type="non-terminal residue" evidence="13">
    <location>
        <position position="1"/>
    </location>
</feature>
<dbReference type="Pfam" id="PF01433">
    <property type="entry name" value="Peptidase_M1"/>
    <property type="match status" value="1"/>
</dbReference>
<feature type="domain" description="Aminopeptidase N-like N-terminal" evidence="12">
    <location>
        <begin position="2"/>
        <end position="59"/>
    </location>
</feature>
<evidence type="ECO:0000256" key="10">
    <source>
        <dbReference type="ARBA" id="ARBA00023288"/>
    </source>
</evidence>
<dbReference type="InterPro" id="IPR014782">
    <property type="entry name" value="Peptidase_M1_dom"/>
</dbReference>
<comment type="subcellular location">
    <subcellularLocation>
        <location evidence="2">Cell membrane</location>
        <topology evidence="2">Lipid-anchor</topology>
        <topology evidence="2">GPI-anchor</topology>
    </subcellularLocation>
</comment>
<dbReference type="SUPFAM" id="SSF63737">
    <property type="entry name" value="Leukotriene A4 hydrolase N-terminal domain"/>
    <property type="match status" value="1"/>
</dbReference>
<dbReference type="Pfam" id="PF17900">
    <property type="entry name" value="Peptidase_M1_N"/>
    <property type="match status" value="1"/>
</dbReference>
<sequence length="223" mass="26537">MRQLFPCWDEPHLKATFNISIKHLPYFSVLSNMPIWHQIGESYEDLIHTFFYITPPIPTSQVAIVITKYYYDRISENIALWWENFPEGKSQKFEFARRIINNITLHLKSEFSEINIPKMDHVAIPNFLQDDISKWGLIFHTEADLMYDEKLDSVMRKMEVARLIASKIVYQWFNNILSSSWSHLWIYDAFANIFGEEAVAKVFLFLNIAIGKIYLCYVYHFYI</sequence>
<dbReference type="Proteomes" id="UP000667349">
    <property type="component" value="Unassembled WGS sequence"/>
</dbReference>
<dbReference type="AlphaFoldDB" id="A0A836JGH8"/>
<evidence type="ECO:0000256" key="9">
    <source>
        <dbReference type="ARBA" id="ARBA00023049"/>
    </source>
</evidence>
<comment type="cofactor">
    <cofactor evidence="1">
        <name>Zn(2+)</name>
        <dbReference type="ChEBI" id="CHEBI:29105"/>
    </cofactor>
</comment>
<dbReference type="InterPro" id="IPR045357">
    <property type="entry name" value="Aminopeptidase_N-like_N"/>
</dbReference>
<keyword evidence="13" id="KW-0031">Aminopeptidase</keyword>
<keyword evidence="4" id="KW-0325">Glycoprotein</keyword>
<keyword evidence="10" id="KW-0449">Lipoprotein</keyword>
<dbReference type="GO" id="GO:0006508">
    <property type="term" value="P:proteolysis"/>
    <property type="evidence" value="ECO:0007669"/>
    <property type="project" value="UniProtKB-KW"/>
</dbReference>
<keyword evidence="9" id="KW-0482">Metalloprotease</keyword>
<dbReference type="PANTHER" id="PTHR11533:SF299">
    <property type="entry name" value="AMINOPEPTIDASE"/>
    <property type="match status" value="1"/>
</dbReference>
<dbReference type="EMBL" id="JAANHZ010000324">
    <property type="protein sequence ID" value="KAG5312455.1"/>
    <property type="molecule type" value="Genomic_DNA"/>
</dbReference>
<dbReference type="GO" id="GO:0043171">
    <property type="term" value="P:peptide catabolic process"/>
    <property type="evidence" value="ECO:0007669"/>
    <property type="project" value="TreeGrafter"/>
</dbReference>
<keyword evidence="6" id="KW-0479">Metal-binding</keyword>
<evidence type="ECO:0000256" key="1">
    <source>
        <dbReference type="ARBA" id="ARBA00001947"/>
    </source>
</evidence>
<keyword evidence="4" id="KW-0472">Membrane</keyword>
<dbReference type="GO" id="GO:0005737">
    <property type="term" value="C:cytoplasm"/>
    <property type="evidence" value="ECO:0007669"/>
    <property type="project" value="TreeGrafter"/>
</dbReference>
<dbReference type="GO" id="GO:0098552">
    <property type="term" value="C:side of membrane"/>
    <property type="evidence" value="ECO:0007669"/>
    <property type="project" value="UniProtKB-KW"/>
</dbReference>
<dbReference type="InterPro" id="IPR027268">
    <property type="entry name" value="Peptidase_M4/M1_CTD_sf"/>
</dbReference>